<dbReference type="EMBL" id="GL732536">
    <property type="protein sequence ID" value="EFX83861.1"/>
    <property type="molecule type" value="Genomic_DNA"/>
</dbReference>
<dbReference type="Proteomes" id="UP000000305">
    <property type="component" value="Unassembled WGS sequence"/>
</dbReference>
<dbReference type="STRING" id="6669.E9G9L0"/>
<name>E9G9L0_DAPPU</name>
<reference evidence="2 3" key="1">
    <citation type="journal article" date="2011" name="Science">
        <title>The ecoresponsive genome of Daphnia pulex.</title>
        <authorList>
            <person name="Colbourne J.K."/>
            <person name="Pfrender M.E."/>
            <person name="Gilbert D."/>
            <person name="Thomas W.K."/>
            <person name="Tucker A."/>
            <person name="Oakley T.H."/>
            <person name="Tokishita S."/>
            <person name="Aerts A."/>
            <person name="Arnold G.J."/>
            <person name="Basu M.K."/>
            <person name="Bauer D.J."/>
            <person name="Caceres C.E."/>
            <person name="Carmel L."/>
            <person name="Casola C."/>
            <person name="Choi J.H."/>
            <person name="Detter J.C."/>
            <person name="Dong Q."/>
            <person name="Dusheyko S."/>
            <person name="Eads B.D."/>
            <person name="Frohlich T."/>
            <person name="Geiler-Samerotte K.A."/>
            <person name="Gerlach D."/>
            <person name="Hatcher P."/>
            <person name="Jogdeo S."/>
            <person name="Krijgsveld J."/>
            <person name="Kriventseva E.V."/>
            <person name="Kultz D."/>
            <person name="Laforsch C."/>
            <person name="Lindquist E."/>
            <person name="Lopez J."/>
            <person name="Manak J.R."/>
            <person name="Muller J."/>
            <person name="Pangilinan J."/>
            <person name="Patwardhan R.P."/>
            <person name="Pitluck S."/>
            <person name="Pritham E.J."/>
            <person name="Rechtsteiner A."/>
            <person name="Rho M."/>
            <person name="Rogozin I.B."/>
            <person name="Sakarya O."/>
            <person name="Salamov A."/>
            <person name="Schaack S."/>
            <person name="Shapiro H."/>
            <person name="Shiga Y."/>
            <person name="Skalitzky C."/>
            <person name="Smith Z."/>
            <person name="Souvorov A."/>
            <person name="Sung W."/>
            <person name="Tang Z."/>
            <person name="Tsuchiya D."/>
            <person name="Tu H."/>
            <person name="Vos H."/>
            <person name="Wang M."/>
            <person name="Wolf Y.I."/>
            <person name="Yamagata H."/>
            <person name="Yamada T."/>
            <person name="Ye Y."/>
            <person name="Shaw J.R."/>
            <person name="Andrews J."/>
            <person name="Crease T.J."/>
            <person name="Tang H."/>
            <person name="Lucas S.M."/>
            <person name="Robertson H.M."/>
            <person name="Bork P."/>
            <person name="Koonin E.V."/>
            <person name="Zdobnov E.M."/>
            <person name="Grigoriev I.V."/>
            <person name="Lynch M."/>
            <person name="Boore J.L."/>
        </authorList>
    </citation>
    <scope>NUCLEOTIDE SEQUENCE [LARGE SCALE GENOMIC DNA]</scope>
</reference>
<dbReference type="InterPro" id="IPR006530">
    <property type="entry name" value="YD"/>
</dbReference>
<dbReference type="Pfam" id="PF05593">
    <property type="entry name" value="RHS_repeat"/>
    <property type="match status" value="1"/>
</dbReference>
<evidence type="ECO:0000313" key="3">
    <source>
        <dbReference type="Proteomes" id="UP000000305"/>
    </source>
</evidence>
<dbReference type="AlphaFoldDB" id="E9G9L0"/>
<dbReference type="NCBIfam" id="TIGR01643">
    <property type="entry name" value="YD_repeat_2x"/>
    <property type="match status" value="1"/>
</dbReference>
<dbReference type="PANTHER" id="PTHR32305">
    <property type="match status" value="1"/>
</dbReference>
<gene>
    <name evidence="2" type="ORF">DAPPUDRAFT_100164</name>
</gene>
<dbReference type="HOGENOM" id="CLU_757064_0_0_1"/>
<dbReference type="InterPro" id="IPR050708">
    <property type="entry name" value="T6SS_VgrG/RHS"/>
</dbReference>
<evidence type="ECO:0000256" key="1">
    <source>
        <dbReference type="SAM" id="MobiDB-lite"/>
    </source>
</evidence>
<evidence type="ECO:0000313" key="2">
    <source>
        <dbReference type="EMBL" id="EFX83861.1"/>
    </source>
</evidence>
<keyword evidence="3" id="KW-1185">Reference proteome</keyword>
<organism evidence="2 3">
    <name type="scientific">Daphnia pulex</name>
    <name type="common">Water flea</name>
    <dbReference type="NCBI Taxonomy" id="6669"/>
    <lineage>
        <taxon>Eukaryota</taxon>
        <taxon>Metazoa</taxon>
        <taxon>Ecdysozoa</taxon>
        <taxon>Arthropoda</taxon>
        <taxon>Crustacea</taxon>
        <taxon>Branchiopoda</taxon>
        <taxon>Diplostraca</taxon>
        <taxon>Cladocera</taxon>
        <taxon>Anomopoda</taxon>
        <taxon>Daphniidae</taxon>
        <taxon>Daphnia</taxon>
    </lineage>
</organism>
<sequence length="366" mass="42030">MQTIQLESDTSVLVSQILYDSLGRPAITTKLTRVTVDARKPLLTYHSNFISGPIDPAHPLSVWQNHRLEGKVDRLNPLDGGMVYFRTEYEANPLNEKQVRGQPGPDFSVNALKFGPASRKTKLTSLKITSQPIKASGTDWKKCQTEPRKWPSWTGKTTGTSPEEIRWQKRLGTLMSYDEETGRLIRKTTPDTESTEYYYNRAGQLRLQVHSKSEESADEIDIVVYYKYDAKGVVSRTGFLEQMPMGRLEFQKSLQDGTLLNAKDYQLIDRTEAEERHYDPSLSEGERNATLVTHNDDDYIVVEDMRWDSQDRLLESSRADEADSQIRKTYFPHSDRLRSIQYPDGIQLNIATTWPVDWPIRTFNSI</sequence>
<dbReference type="Gene3D" id="2.180.10.10">
    <property type="entry name" value="RHS repeat-associated core"/>
    <property type="match status" value="1"/>
</dbReference>
<dbReference type="KEGG" id="dpx:DAPPUDRAFT_100164"/>
<dbReference type="OrthoDB" id="5426877at2759"/>
<protein>
    <submittedName>
        <fullName evidence="2">Uncharacterized protein</fullName>
    </submittedName>
</protein>
<dbReference type="InParanoid" id="E9G9L0"/>
<feature type="compositionally biased region" description="Basic and acidic residues" evidence="1">
    <location>
        <begin position="139"/>
        <end position="149"/>
    </location>
</feature>
<dbReference type="InterPro" id="IPR031325">
    <property type="entry name" value="RHS_repeat"/>
</dbReference>
<accession>E9G9L0</accession>
<proteinExistence type="predicted"/>
<feature type="region of interest" description="Disordered" evidence="1">
    <location>
        <begin position="137"/>
        <end position="161"/>
    </location>
</feature>
<dbReference type="PANTHER" id="PTHR32305:SF15">
    <property type="entry name" value="PROTEIN RHSA-RELATED"/>
    <property type="match status" value="1"/>
</dbReference>